<accession>J9GEN4</accession>
<protein>
    <submittedName>
        <fullName evidence="1">Uncharacterized protein</fullName>
    </submittedName>
</protein>
<organism evidence="1">
    <name type="scientific">gut metagenome</name>
    <dbReference type="NCBI Taxonomy" id="749906"/>
    <lineage>
        <taxon>unclassified sequences</taxon>
        <taxon>metagenomes</taxon>
        <taxon>organismal metagenomes</taxon>
    </lineage>
</organism>
<name>J9GEN4_9ZZZZ</name>
<reference evidence="1" key="1">
    <citation type="journal article" date="2012" name="PLoS ONE">
        <title>Gene sets for utilization of primary and secondary nutrition supplies in the distal gut of endangered iberian lynx.</title>
        <authorList>
            <person name="Alcaide M."/>
            <person name="Messina E."/>
            <person name="Richter M."/>
            <person name="Bargiela R."/>
            <person name="Peplies J."/>
            <person name="Huws S.A."/>
            <person name="Newbold C.J."/>
            <person name="Golyshin P.N."/>
            <person name="Simon M.A."/>
            <person name="Lopez G."/>
            <person name="Yakimov M.M."/>
            <person name="Ferrer M."/>
        </authorList>
    </citation>
    <scope>NUCLEOTIDE SEQUENCE</scope>
</reference>
<proteinExistence type="predicted"/>
<evidence type="ECO:0000313" key="1">
    <source>
        <dbReference type="EMBL" id="EJX05802.1"/>
    </source>
</evidence>
<dbReference type="EMBL" id="AMCI01001356">
    <property type="protein sequence ID" value="EJX05802.1"/>
    <property type="molecule type" value="Genomic_DNA"/>
</dbReference>
<comment type="caution">
    <text evidence="1">The sequence shown here is derived from an EMBL/GenBank/DDBJ whole genome shotgun (WGS) entry which is preliminary data.</text>
</comment>
<dbReference type="AlphaFoldDB" id="J9GEN4"/>
<sequence length="26" mass="3177">ERFEKELTAEEMLKGYLKIYKKITSK</sequence>
<feature type="non-terminal residue" evidence="1">
    <location>
        <position position="1"/>
    </location>
</feature>
<gene>
    <name evidence="1" type="ORF">EVA_06089</name>
</gene>